<accession>A0A941ITY7</accession>
<protein>
    <submittedName>
        <fullName evidence="2">Uncharacterized protein</fullName>
    </submittedName>
</protein>
<name>A0A941ITY7_9ACTN</name>
<keyword evidence="1" id="KW-0812">Transmembrane</keyword>
<dbReference type="EMBL" id="JAGSOG010000152">
    <property type="protein sequence ID" value="MBR7836623.1"/>
    <property type="molecule type" value="Genomic_DNA"/>
</dbReference>
<comment type="caution">
    <text evidence="2">The sequence shown here is derived from an EMBL/GenBank/DDBJ whole genome shotgun (WGS) entry which is preliminary data.</text>
</comment>
<evidence type="ECO:0000313" key="3">
    <source>
        <dbReference type="Proteomes" id="UP000675781"/>
    </source>
</evidence>
<evidence type="ECO:0000313" key="2">
    <source>
        <dbReference type="EMBL" id="MBR7836623.1"/>
    </source>
</evidence>
<dbReference type="Proteomes" id="UP000675781">
    <property type="component" value="Unassembled WGS sequence"/>
</dbReference>
<gene>
    <name evidence="2" type="ORF">KDL01_25310</name>
</gene>
<evidence type="ECO:0000256" key="1">
    <source>
        <dbReference type="SAM" id="Phobius"/>
    </source>
</evidence>
<feature type="transmembrane region" description="Helical" evidence="1">
    <location>
        <begin position="13"/>
        <end position="42"/>
    </location>
</feature>
<dbReference type="RefSeq" id="WP_212531096.1">
    <property type="nucleotide sequence ID" value="NZ_JAGSOG010000152.1"/>
</dbReference>
<reference evidence="2" key="1">
    <citation type="submission" date="2021-04" db="EMBL/GenBank/DDBJ databases">
        <title>Genome based classification of Actinospica acidithermotolerans sp. nov., an actinobacterium isolated from an Indonesian hot spring.</title>
        <authorList>
            <person name="Kusuma A.B."/>
            <person name="Putra K.E."/>
            <person name="Nafisah S."/>
            <person name="Loh J."/>
            <person name="Nouioui I."/>
            <person name="Goodfellow M."/>
        </authorList>
    </citation>
    <scope>NUCLEOTIDE SEQUENCE</scope>
    <source>
        <strain evidence="2">CSCA 57</strain>
    </source>
</reference>
<keyword evidence="1" id="KW-0472">Membrane</keyword>
<dbReference type="AlphaFoldDB" id="A0A941ITY7"/>
<organism evidence="2 3">
    <name type="scientific">Actinospica durhamensis</name>
    <dbReference type="NCBI Taxonomy" id="1508375"/>
    <lineage>
        <taxon>Bacteria</taxon>
        <taxon>Bacillati</taxon>
        <taxon>Actinomycetota</taxon>
        <taxon>Actinomycetes</taxon>
        <taxon>Catenulisporales</taxon>
        <taxon>Actinospicaceae</taxon>
        <taxon>Actinospica</taxon>
    </lineage>
</organism>
<sequence length="74" mass="7926">MSPLVPLALATRYVAHAVAATGCALLGAGMVLLGVFLLTLVWGRHEDVRDAPPSPRPDGAPVRRVLLRMRGRSR</sequence>
<keyword evidence="3" id="KW-1185">Reference proteome</keyword>
<keyword evidence="1" id="KW-1133">Transmembrane helix</keyword>
<proteinExistence type="predicted"/>